<feature type="domain" description="AB hydrolase-1" evidence="1">
    <location>
        <begin position="4"/>
        <end position="257"/>
    </location>
</feature>
<dbReference type="InterPro" id="IPR029058">
    <property type="entry name" value="AB_hydrolase_fold"/>
</dbReference>
<gene>
    <name evidence="2" type="ORF">ACFOW3_04890</name>
</gene>
<dbReference type="InterPro" id="IPR050266">
    <property type="entry name" value="AB_hydrolase_sf"/>
</dbReference>
<dbReference type="EMBL" id="JBHSAJ010000009">
    <property type="protein sequence ID" value="MFC3933956.1"/>
    <property type="molecule type" value="Genomic_DNA"/>
</dbReference>
<evidence type="ECO:0000313" key="3">
    <source>
        <dbReference type="Proteomes" id="UP001595693"/>
    </source>
</evidence>
<dbReference type="PANTHER" id="PTHR43798:SF33">
    <property type="entry name" value="HYDROLASE, PUTATIVE (AFU_ORTHOLOGUE AFUA_2G14860)-RELATED"/>
    <property type="match status" value="1"/>
</dbReference>
<organism evidence="2 3">
    <name type="scientific">Acidovorax facilis</name>
    <dbReference type="NCBI Taxonomy" id="12917"/>
    <lineage>
        <taxon>Bacteria</taxon>
        <taxon>Pseudomonadati</taxon>
        <taxon>Pseudomonadota</taxon>
        <taxon>Betaproteobacteria</taxon>
        <taxon>Burkholderiales</taxon>
        <taxon>Comamonadaceae</taxon>
        <taxon>Acidovorax</taxon>
    </lineage>
</organism>
<reference evidence="3" key="1">
    <citation type="journal article" date="2019" name="Int. J. Syst. Evol. Microbiol.">
        <title>The Global Catalogue of Microorganisms (GCM) 10K type strain sequencing project: providing services to taxonomists for standard genome sequencing and annotation.</title>
        <authorList>
            <consortium name="The Broad Institute Genomics Platform"/>
            <consortium name="The Broad Institute Genome Sequencing Center for Infectious Disease"/>
            <person name="Wu L."/>
            <person name="Ma J."/>
        </authorList>
    </citation>
    <scope>NUCLEOTIDE SEQUENCE [LARGE SCALE GENOMIC DNA]</scope>
    <source>
        <strain evidence="3">CCUG 2113</strain>
    </source>
</reference>
<comment type="caution">
    <text evidence="2">The sequence shown here is derived from an EMBL/GenBank/DDBJ whole genome shotgun (WGS) entry which is preliminary data.</text>
</comment>
<dbReference type="PANTHER" id="PTHR43798">
    <property type="entry name" value="MONOACYLGLYCEROL LIPASE"/>
    <property type="match status" value="1"/>
</dbReference>
<dbReference type="SUPFAM" id="SSF53474">
    <property type="entry name" value="alpha/beta-Hydrolases"/>
    <property type="match status" value="1"/>
</dbReference>
<name>A0ABV8D642_9BURK</name>
<protein>
    <submittedName>
        <fullName evidence="2">Alpha/beta hydrolase</fullName>
    </submittedName>
</protein>
<dbReference type="InterPro" id="IPR000073">
    <property type="entry name" value="AB_hydrolase_1"/>
</dbReference>
<sequence length="273" mass="30108">MLPIVFSHANSFPASTYRVLFQHLKARGIEVSAVERYGHDPKYPVTNNWPHLVQQLADFATPQVERLGQPVFLVGHSLGGFLSVMAAARHPHLVRGVLLIDSPLLGGWKANAVDVAKRTQVVGSISPGKVSRQRRFSWASNEEALEHFRKKKAFAHWDPEVLGDYITHGLVDHDGKRVLGFDRAVETAIYNTLPHNLGRLLSTHPLQCPAAFIGGRDSDEMRQVGMAMTLRITKGRTMMLDGSHLFPMEQPVATAAAIEAALLNLAALNPVKH</sequence>
<dbReference type="Pfam" id="PF12697">
    <property type="entry name" value="Abhydrolase_6"/>
    <property type="match status" value="1"/>
</dbReference>
<keyword evidence="2" id="KW-0378">Hydrolase</keyword>
<dbReference type="RefSeq" id="WP_055397361.1">
    <property type="nucleotide sequence ID" value="NZ_CP192460.1"/>
</dbReference>
<dbReference type="GO" id="GO:0016787">
    <property type="term" value="F:hydrolase activity"/>
    <property type="evidence" value="ECO:0007669"/>
    <property type="project" value="UniProtKB-KW"/>
</dbReference>
<dbReference type="Proteomes" id="UP001595693">
    <property type="component" value="Unassembled WGS sequence"/>
</dbReference>
<evidence type="ECO:0000313" key="2">
    <source>
        <dbReference type="EMBL" id="MFC3933956.1"/>
    </source>
</evidence>
<keyword evidence="3" id="KW-1185">Reference proteome</keyword>
<dbReference type="Gene3D" id="3.40.50.1820">
    <property type="entry name" value="alpha/beta hydrolase"/>
    <property type="match status" value="1"/>
</dbReference>
<evidence type="ECO:0000259" key="1">
    <source>
        <dbReference type="Pfam" id="PF12697"/>
    </source>
</evidence>
<proteinExistence type="predicted"/>
<accession>A0ABV8D642</accession>